<comment type="pathway">
    <text evidence="1">Amino-acid biosynthesis; L-tyrosine biosynthesis; (4-hydroxyphenyl)pyruvate from prephenate (NAD(+) route): step 1/1.</text>
</comment>
<dbReference type="Proteomes" id="UP000052013">
    <property type="component" value="Unassembled WGS sequence"/>
</dbReference>
<dbReference type="Gene3D" id="3.40.50.720">
    <property type="entry name" value="NAD(P)-binding Rossmann-like Domain"/>
    <property type="match status" value="1"/>
</dbReference>
<dbReference type="SUPFAM" id="SSF51735">
    <property type="entry name" value="NAD(P)-binding Rossmann-fold domains"/>
    <property type="match status" value="1"/>
</dbReference>
<dbReference type="GO" id="GO:0008977">
    <property type="term" value="F:prephenate dehydrogenase (NAD+) activity"/>
    <property type="evidence" value="ECO:0007669"/>
    <property type="project" value="UniProtKB-EC"/>
</dbReference>
<keyword evidence="7" id="KW-0560">Oxidoreductase</keyword>
<sequence>MTTVLISGLGLIGSSIARVIHRQNPANEMIGVDPDDDSSQFMLQQHIINRIDTFNHAAQKADVIILAGPVSVIISQIEELANIKLKPNVLITDTGSTKASVMKAAQSLIKKGVGFLGGHPMAGSHLTGSRSGSLRLLTQSTYFLVNGSQTQRQLDQFKALMKPAKINWTLIGAKDHDQLVSELSHVPHVVATTLVNAAAAQLQDNPTGLSAAAGGFKDTTRIAAADPTMWTAIMLNNADAIDEGIEAFKTQLTKLQTAIHNQDEQTILRTFQQAQAIRESLDK</sequence>
<dbReference type="AlphaFoldDB" id="A0A0R1S797"/>
<evidence type="ECO:0000256" key="1">
    <source>
        <dbReference type="ARBA" id="ARBA00005067"/>
    </source>
</evidence>
<evidence type="ECO:0000256" key="4">
    <source>
        <dbReference type="ARBA" id="ARBA00016891"/>
    </source>
</evidence>
<dbReference type="GO" id="GO:0004665">
    <property type="term" value="F:prephenate dehydrogenase (NADP+) activity"/>
    <property type="evidence" value="ECO:0007669"/>
    <property type="project" value="InterPro"/>
</dbReference>
<evidence type="ECO:0000256" key="2">
    <source>
        <dbReference type="ARBA" id="ARBA00007964"/>
    </source>
</evidence>
<evidence type="ECO:0000256" key="3">
    <source>
        <dbReference type="ARBA" id="ARBA00012068"/>
    </source>
</evidence>
<dbReference type="InterPro" id="IPR046826">
    <property type="entry name" value="PDH_N"/>
</dbReference>
<dbReference type="EMBL" id="AZEY01000079">
    <property type="protein sequence ID" value="KRL64861.1"/>
    <property type="molecule type" value="Genomic_DNA"/>
</dbReference>
<name>A0A0R1S797_9LACO</name>
<keyword evidence="6" id="KW-0028">Amino-acid biosynthesis</keyword>
<keyword evidence="9" id="KW-0057">Aromatic amino acid biosynthesis</keyword>
<dbReference type="PATRIC" id="fig|1423739.3.peg.675"/>
<feature type="domain" description="Prephenate/arogenate dehydrogenase" evidence="11">
    <location>
        <begin position="1"/>
        <end position="283"/>
    </location>
</feature>
<reference evidence="12 13" key="1">
    <citation type="journal article" date="2015" name="Genome Announc.">
        <title>Expanding the biotechnology potential of lactobacilli through comparative genomics of 213 strains and associated genera.</title>
        <authorList>
            <person name="Sun Z."/>
            <person name="Harris H.M."/>
            <person name="McCann A."/>
            <person name="Guo C."/>
            <person name="Argimon S."/>
            <person name="Zhang W."/>
            <person name="Yang X."/>
            <person name="Jeffery I.B."/>
            <person name="Cooney J.C."/>
            <person name="Kagawa T.F."/>
            <person name="Liu W."/>
            <person name="Song Y."/>
            <person name="Salvetti E."/>
            <person name="Wrobel A."/>
            <person name="Rasinkangas P."/>
            <person name="Parkhill J."/>
            <person name="Rea M.C."/>
            <person name="O'Sullivan O."/>
            <person name="Ritari J."/>
            <person name="Douillard F.P."/>
            <person name="Paul Ross R."/>
            <person name="Yang R."/>
            <person name="Briner A.E."/>
            <person name="Felis G.E."/>
            <person name="de Vos W.M."/>
            <person name="Barrangou R."/>
            <person name="Klaenhammer T.R."/>
            <person name="Caufield P.W."/>
            <person name="Cui Y."/>
            <person name="Zhang H."/>
            <person name="O'Toole P.W."/>
        </authorList>
    </citation>
    <scope>NUCLEOTIDE SEQUENCE [LARGE SCALE GENOMIC DNA]</scope>
    <source>
        <strain evidence="12 13">DSM 14421</strain>
    </source>
</reference>
<comment type="catalytic activity">
    <reaction evidence="10">
        <text>prephenate + NAD(+) = 3-(4-hydroxyphenyl)pyruvate + CO2 + NADH</text>
        <dbReference type="Rhea" id="RHEA:13869"/>
        <dbReference type="ChEBI" id="CHEBI:16526"/>
        <dbReference type="ChEBI" id="CHEBI:29934"/>
        <dbReference type="ChEBI" id="CHEBI:36242"/>
        <dbReference type="ChEBI" id="CHEBI:57540"/>
        <dbReference type="ChEBI" id="CHEBI:57945"/>
        <dbReference type="EC" id="1.3.1.12"/>
    </reaction>
</comment>
<evidence type="ECO:0000259" key="11">
    <source>
        <dbReference type="PROSITE" id="PS51176"/>
    </source>
</evidence>
<gene>
    <name evidence="12" type="ORF">FC85_GL000645</name>
</gene>
<evidence type="ECO:0000256" key="5">
    <source>
        <dbReference type="ARBA" id="ARBA00022498"/>
    </source>
</evidence>
<dbReference type="InterPro" id="IPR003099">
    <property type="entry name" value="Prephen_DH"/>
</dbReference>
<dbReference type="InterPro" id="IPR046825">
    <property type="entry name" value="PDH_C"/>
</dbReference>
<dbReference type="STRING" id="1423739.FC85_GL000645"/>
<dbReference type="RefSeq" id="WP_057865112.1">
    <property type="nucleotide sequence ID" value="NZ_AZEY01000079.1"/>
</dbReference>
<evidence type="ECO:0000256" key="9">
    <source>
        <dbReference type="ARBA" id="ARBA00023141"/>
    </source>
</evidence>
<dbReference type="Pfam" id="PF02153">
    <property type="entry name" value="PDH_N"/>
    <property type="match status" value="1"/>
</dbReference>
<comment type="similarity">
    <text evidence="2">Belongs to the prephenate/arogenate dehydrogenase family.</text>
</comment>
<comment type="caution">
    <text evidence="12">The sequence shown here is derived from an EMBL/GenBank/DDBJ whole genome shotgun (WGS) entry which is preliminary data.</text>
</comment>
<dbReference type="GO" id="GO:0006571">
    <property type="term" value="P:tyrosine biosynthetic process"/>
    <property type="evidence" value="ECO:0007669"/>
    <property type="project" value="UniProtKB-KW"/>
</dbReference>
<dbReference type="FunFam" id="3.40.50.720:FF:000208">
    <property type="entry name" value="Prephenate dehydrogenase"/>
    <property type="match status" value="1"/>
</dbReference>
<evidence type="ECO:0000256" key="10">
    <source>
        <dbReference type="ARBA" id="ARBA00049260"/>
    </source>
</evidence>
<proteinExistence type="inferred from homology"/>
<dbReference type="InterPro" id="IPR008927">
    <property type="entry name" value="6-PGluconate_DH-like_C_sf"/>
</dbReference>
<dbReference type="PANTHER" id="PTHR21363">
    <property type="entry name" value="PREPHENATE DEHYDROGENASE"/>
    <property type="match status" value="1"/>
</dbReference>
<dbReference type="InterPro" id="IPR036291">
    <property type="entry name" value="NAD(P)-bd_dom_sf"/>
</dbReference>
<dbReference type="SUPFAM" id="SSF48179">
    <property type="entry name" value="6-phosphogluconate dehydrogenase C-terminal domain-like"/>
    <property type="match status" value="1"/>
</dbReference>
<keyword evidence="5" id="KW-0827">Tyrosine biosynthesis</keyword>
<protein>
    <recommendedName>
        <fullName evidence="4">Prephenate dehydrogenase</fullName>
        <ecNumber evidence="3">1.3.1.12</ecNumber>
    </recommendedName>
</protein>
<organism evidence="12 13">
    <name type="scientific">Lentilactobacillus diolivorans DSM 14421</name>
    <dbReference type="NCBI Taxonomy" id="1423739"/>
    <lineage>
        <taxon>Bacteria</taxon>
        <taxon>Bacillati</taxon>
        <taxon>Bacillota</taxon>
        <taxon>Bacilli</taxon>
        <taxon>Lactobacillales</taxon>
        <taxon>Lactobacillaceae</taxon>
        <taxon>Lentilactobacillus</taxon>
    </lineage>
</organism>
<dbReference type="PROSITE" id="PS51176">
    <property type="entry name" value="PDH_ADH"/>
    <property type="match status" value="1"/>
</dbReference>
<dbReference type="FunFam" id="1.10.3660.10:FF:000003">
    <property type="entry name" value="Prephenate dehydrogenase"/>
    <property type="match status" value="1"/>
</dbReference>
<evidence type="ECO:0000256" key="8">
    <source>
        <dbReference type="ARBA" id="ARBA00023027"/>
    </source>
</evidence>
<evidence type="ECO:0000313" key="12">
    <source>
        <dbReference type="EMBL" id="KRL64861.1"/>
    </source>
</evidence>
<evidence type="ECO:0000313" key="13">
    <source>
        <dbReference type="Proteomes" id="UP000052013"/>
    </source>
</evidence>
<dbReference type="Pfam" id="PF20463">
    <property type="entry name" value="PDH_C"/>
    <property type="match status" value="1"/>
</dbReference>
<accession>A0A0R1S797</accession>
<keyword evidence="8" id="KW-0520">NAD</keyword>
<dbReference type="EC" id="1.3.1.12" evidence="3"/>
<evidence type="ECO:0000256" key="6">
    <source>
        <dbReference type="ARBA" id="ARBA00022605"/>
    </source>
</evidence>
<dbReference type="InterPro" id="IPR050812">
    <property type="entry name" value="Preph/Arog_dehydrog"/>
</dbReference>
<dbReference type="Gene3D" id="1.10.3660.10">
    <property type="entry name" value="6-phosphogluconate dehydrogenase C-terminal like domain"/>
    <property type="match status" value="1"/>
</dbReference>
<evidence type="ECO:0000256" key="7">
    <source>
        <dbReference type="ARBA" id="ARBA00023002"/>
    </source>
</evidence>
<dbReference type="GO" id="GO:0070403">
    <property type="term" value="F:NAD+ binding"/>
    <property type="evidence" value="ECO:0007669"/>
    <property type="project" value="InterPro"/>
</dbReference>
<dbReference type="PANTHER" id="PTHR21363:SF0">
    <property type="entry name" value="PREPHENATE DEHYDROGENASE [NADP(+)]"/>
    <property type="match status" value="1"/>
</dbReference>